<dbReference type="Proteomes" id="UP001217485">
    <property type="component" value="Unassembled WGS sequence"/>
</dbReference>
<name>A0ABT5C0M6_9BACT</name>
<comment type="caution">
    <text evidence="2">The sequence shown here is derived from an EMBL/GenBank/DDBJ whole genome shotgun (WGS) entry which is preliminary data.</text>
</comment>
<dbReference type="SUPFAM" id="SSF49879">
    <property type="entry name" value="SMAD/FHA domain"/>
    <property type="match status" value="1"/>
</dbReference>
<organism evidence="2 3">
    <name type="scientific">Sorangium atrum</name>
    <dbReference type="NCBI Taxonomy" id="2995308"/>
    <lineage>
        <taxon>Bacteria</taxon>
        <taxon>Pseudomonadati</taxon>
        <taxon>Myxococcota</taxon>
        <taxon>Polyangia</taxon>
        <taxon>Polyangiales</taxon>
        <taxon>Polyangiaceae</taxon>
        <taxon>Sorangium</taxon>
    </lineage>
</organism>
<sequence length="309" mass="33869">MAVLKHEAHGLRVTLPARARVGRARDCAVRLRDRCASGEHAVLFWDGARWWIRDLGSTNGTHVGGRRLTSAERVALDAGAELVFGGDAERWTVEEAGAPVTSARAELTGEVRAAEEGLLALPDAADPRVTLFEDQHGVWQIEIDGATRPAVDQERIEAGGAWVLRVPPQALDAAVPTTASSAASPKLLGLTVLRFEVSHDEEHIAVSLVQGEKVIQLAARAHHELLLMLARSRLRDRESGLPPAERGWRYVDDLLGKLRLDLHHLNVNVFRARQQLARAGVLDAGSLVERRTTSRQIRLGTEALEVIRY</sequence>
<evidence type="ECO:0000259" key="1">
    <source>
        <dbReference type="PROSITE" id="PS50006"/>
    </source>
</evidence>
<feature type="domain" description="FHA" evidence="1">
    <location>
        <begin position="19"/>
        <end position="68"/>
    </location>
</feature>
<evidence type="ECO:0000313" key="3">
    <source>
        <dbReference type="Proteomes" id="UP001217485"/>
    </source>
</evidence>
<dbReference type="SMART" id="SM00240">
    <property type="entry name" value="FHA"/>
    <property type="match status" value="1"/>
</dbReference>
<dbReference type="EMBL" id="JAQNDK010000002">
    <property type="protein sequence ID" value="MDC0679970.1"/>
    <property type="molecule type" value="Genomic_DNA"/>
</dbReference>
<dbReference type="RefSeq" id="WP_272096984.1">
    <property type="nucleotide sequence ID" value="NZ_JAQNDK010000002.1"/>
</dbReference>
<dbReference type="InterPro" id="IPR000253">
    <property type="entry name" value="FHA_dom"/>
</dbReference>
<proteinExistence type="predicted"/>
<gene>
    <name evidence="2" type="ORF">POL72_19670</name>
</gene>
<evidence type="ECO:0000313" key="2">
    <source>
        <dbReference type="EMBL" id="MDC0679970.1"/>
    </source>
</evidence>
<reference evidence="2 3" key="1">
    <citation type="submission" date="2023-01" db="EMBL/GenBank/DDBJ databases">
        <title>Minimal conservation of predation-associated metabolite biosynthetic gene clusters underscores biosynthetic potential of Myxococcota including descriptions for ten novel species: Archangium lansinium sp. nov., Myxococcus landrumus sp. nov., Nannocystis bai.</title>
        <authorList>
            <person name="Ahearne A."/>
            <person name="Stevens C."/>
            <person name="Dowd S."/>
        </authorList>
    </citation>
    <scope>NUCLEOTIDE SEQUENCE [LARGE SCALE GENOMIC DNA]</scope>
    <source>
        <strain evidence="2 3">WIWO2</strain>
    </source>
</reference>
<dbReference type="PANTHER" id="PTHR23308">
    <property type="entry name" value="NUCLEAR INHIBITOR OF PROTEIN PHOSPHATASE-1"/>
    <property type="match status" value="1"/>
</dbReference>
<dbReference type="CDD" id="cd00060">
    <property type="entry name" value="FHA"/>
    <property type="match status" value="1"/>
</dbReference>
<dbReference type="InterPro" id="IPR050923">
    <property type="entry name" value="Cell_Proc_Reg/RNA_Proc"/>
</dbReference>
<keyword evidence="3" id="KW-1185">Reference proteome</keyword>
<dbReference type="PROSITE" id="PS50006">
    <property type="entry name" value="FHA_DOMAIN"/>
    <property type="match status" value="1"/>
</dbReference>
<accession>A0ABT5C0M6</accession>
<dbReference type="Pfam" id="PF00498">
    <property type="entry name" value="FHA"/>
    <property type="match status" value="1"/>
</dbReference>
<protein>
    <submittedName>
        <fullName evidence="2">FHA domain-containing protein</fullName>
    </submittedName>
</protein>
<dbReference type="Gene3D" id="2.60.200.20">
    <property type="match status" value="1"/>
</dbReference>
<dbReference type="InterPro" id="IPR008984">
    <property type="entry name" value="SMAD_FHA_dom_sf"/>
</dbReference>